<evidence type="ECO:0000313" key="4">
    <source>
        <dbReference type="EMBL" id="TGY74364.1"/>
    </source>
</evidence>
<feature type="signal peptide" evidence="1">
    <location>
        <begin position="1"/>
        <end position="24"/>
    </location>
</feature>
<proteinExistence type="predicted"/>
<reference evidence="3" key="2">
    <citation type="submission" date="2017-04" db="EMBL/GenBank/DDBJ databases">
        <title>Complete Genome Sequences of Twelve Strains of a Stable Defined Moderately Diverse Mouse Microbiota 2 (sDMDMm2).</title>
        <authorList>
            <person name="Uchimura Y."/>
            <person name="Wyss M."/>
            <person name="Brugiroux S."/>
            <person name="Limenitakis J.P."/>
            <person name="Stecher B."/>
            <person name="McCoy K.D."/>
            <person name="Macpherson A.J."/>
        </authorList>
    </citation>
    <scope>NUCLEOTIDE SEQUENCE</scope>
    <source>
        <strain evidence="3">YL27</strain>
    </source>
</reference>
<dbReference type="EMBL" id="SRYD01000022">
    <property type="protein sequence ID" value="TGY74364.1"/>
    <property type="molecule type" value="Genomic_DNA"/>
</dbReference>
<dbReference type="Gene3D" id="3.40.30.10">
    <property type="entry name" value="Glutaredoxin"/>
    <property type="match status" value="1"/>
</dbReference>
<accession>A0A1Z2XIF5</accession>
<dbReference type="SUPFAM" id="SSF52833">
    <property type="entry name" value="Thioredoxin-like"/>
    <property type="match status" value="1"/>
</dbReference>
<dbReference type="AlphaFoldDB" id="A0A1B1SA88"/>
<evidence type="ECO:0000313" key="6">
    <source>
        <dbReference type="Proteomes" id="UP000306630"/>
    </source>
</evidence>
<reference evidence="5" key="1">
    <citation type="submission" date="2016-04" db="EMBL/GenBank/DDBJ databases">
        <title>Complete Genome Sequences of Twelve Strains of a Stable Defined Moderately Diverse Mouse Microbiota 2 (sDMDMm2).</title>
        <authorList>
            <person name="Uchimura Y."/>
            <person name="Wyss M."/>
            <person name="Brugiroux S."/>
            <person name="Limenitakis J.P."/>
            <person name="Stecher B."/>
            <person name="McCoy K.D."/>
            <person name="Macpherson A.J."/>
        </authorList>
    </citation>
    <scope>NUCLEOTIDE SEQUENCE [LARGE SCALE GENOMIC DNA]</scope>
    <source>
        <strain evidence="5">YL27</strain>
    </source>
</reference>
<dbReference type="OrthoDB" id="1092900at2"/>
<evidence type="ECO:0000259" key="2">
    <source>
        <dbReference type="Pfam" id="PF17127"/>
    </source>
</evidence>
<organism evidence="3 5">
    <name type="scientific">Muribaculum intestinale</name>
    <dbReference type="NCBI Taxonomy" id="1796646"/>
    <lineage>
        <taxon>Bacteria</taxon>
        <taxon>Pseudomonadati</taxon>
        <taxon>Bacteroidota</taxon>
        <taxon>Bacteroidia</taxon>
        <taxon>Bacteroidales</taxon>
        <taxon>Muribaculaceae</taxon>
        <taxon>Muribaculum</taxon>
    </lineage>
</organism>
<dbReference type="InterPro" id="IPR033395">
    <property type="entry name" value="DUF5106"/>
</dbReference>
<dbReference type="Proteomes" id="UP000186351">
    <property type="component" value="Chromosome"/>
</dbReference>
<feature type="chain" id="PRO_5008529410" evidence="1">
    <location>
        <begin position="25"/>
        <end position="327"/>
    </location>
</feature>
<protein>
    <submittedName>
        <fullName evidence="4">DUF5106 domain-containing protein</fullName>
    </submittedName>
</protein>
<dbReference type="KEGG" id="pary:A4V02_08160"/>
<keyword evidence="1" id="KW-0732">Signal</keyword>
<name>A0A1B1SA88_9BACT</name>
<gene>
    <name evidence="3" type="ORF">A4V02_08160</name>
    <name evidence="4" type="ORF">E5333_06660</name>
</gene>
<evidence type="ECO:0000313" key="3">
    <source>
        <dbReference type="EMBL" id="ANU63704.1"/>
    </source>
</evidence>
<dbReference type="EMBL" id="CP015402">
    <property type="protein sequence ID" value="ANU63704.1"/>
    <property type="molecule type" value="Genomic_DNA"/>
</dbReference>
<dbReference type="RefSeq" id="WP_068961009.1">
    <property type="nucleotide sequence ID" value="NZ_CAQVEP010000030.1"/>
</dbReference>
<evidence type="ECO:0000313" key="5">
    <source>
        <dbReference type="Proteomes" id="UP000186351"/>
    </source>
</evidence>
<dbReference type="STRING" id="1796646.A4V02_08160"/>
<feature type="domain" description="DUF5106" evidence="2">
    <location>
        <begin position="28"/>
        <end position="168"/>
    </location>
</feature>
<dbReference type="Pfam" id="PF17127">
    <property type="entry name" value="DUF5106"/>
    <property type="match status" value="1"/>
</dbReference>
<reference evidence="4 6" key="3">
    <citation type="submission" date="2019-04" db="EMBL/GenBank/DDBJ databases">
        <title>Microbes associate with the intestines of laboratory mice.</title>
        <authorList>
            <person name="Navarre W."/>
            <person name="Wong E."/>
            <person name="Huang K."/>
            <person name="Tropini C."/>
            <person name="Ng K."/>
            <person name="Yu B."/>
        </authorList>
    </citation>
    <scope>NUCLEOTIDE SEQUENCE [LARGE SCALE GENOMIC DNA]</scope>
    <source>
        <strain evidence="4 6">NM06_A21</strain>
    </source>
</reference>
<dbReference type="Proteomes" id="UP000306630">
    <property type="component" value="Unassembled WGS sequence"/>
</dbReference>
<evidence type="ECO:0000256" key="1">
    <source>
        <dbReference type="SAM" id="SignalP"/>
    </source>
</evidence>
<accession>A0A1B1SA88</accession>
<keyword evidence="5" id="KW-1185">Reference proteome</keyword>
<dbReference type="InterPro" id="IPR036249">
    <property type="entry name" value="Thioredoxin-like_sf"/>
</dbReference>
<sequence length="327" mass="36636">MPIMRRILYTLVFIAATAAGYISAAAENNDNSHRMPATPFEYPQAPDTLNSLEARTSYVMTHFWDKADMKKIMADTAKFHKAFSDFVGFIPYASKDSVRSSISSLTGRYANDPKALSLIASEAERTLFGPQAEFWSEDCYLMFLRPLLSHKKIKPAEKEKYLTQIRMLNSSQPGSNMSAFDYTTRHGAKHALYDNKAEYVVVMFQPESCSDCSMSRLRLNADAATTRLVKNGTVKIVLINPEEPTAGWRKDMEGYPYEWEIGSAPNVGDLVDIRVLPATYLLDKDFHIIAKRLDINQLIGLMATINHNQVLNPDGDRTDAKGAGAEQ</sequence>